<dbReference type="KEGG" id="pact:CA264_21200"/>
<geneLocation type="plasmid" evidence="1 2">
    <name>unnamed</name>
</geneLocation>
<protein>
    <submittedName>
        <fullName evidence="1">Uncharacterized protein</fullName>
    </submittedName>
</protein>
<sequence length="195" mass="22893">MNPKQAERLQKKISDIRRALAAEKRKFGAYDDSRGLRYLPTKYYLQLGDYRGGLTYLRWFDKNFPDDGGFPDFLFEWTVILFKSGKLKEAAQKAFETFCANTYLFDRFFGRPVVPIDKYEGSNLATPSFTEHFPYSSGQAELADFSVWLENLALSEDFTYRTSRYIEVYKRLKTEKDREARFELLMQARQLGKGQ</sequence>
<reference evidence="2" key="1">
    <citation type="submission" date="2017-05" db="EMBL/GenBank/DDBJ databases">
        <authorList>
            <person name="Ray J."/>
            <person name="Price M."/>
            <person name="Deutschbauer A."/>
        </authorList>
    </citation>
    <scope>NUCLEOTIDE SEQUENCE [LARGE SCALE GENOMIC DNA]</scope>
    <source>
        <strain evidence="2">DSM 19842</strain>
        <plasmid evidence="2">unnamed</plasmid>
    </source>
</reference>
<keyword evidence="1" id="KW-0614">Plasmid</keyword>
<evidence type="ECO:0000313" key="1">
    <source>
        <dbReference type="EMBL" id="ARS38068.1"/>
    </source>
</evidence>
<dbReference type="EMBL" id="CP021236">
    <property type="protein sequence ID" value="ARS38068.1"/>
    <property type="molecule type" value="Genomic_DNA"/>
</dbReference>
<dbReference type="Proteomes" id="UP000266292">
    <property type="component" value="Plasmid unnamed"/>
</dbReference>
<gene>
    <name evidence="1" type="ORF">CA264_21200</name>
</gene>
<name>A0A1X9YYV2_9BACT</name>
<evidence type="ECO:0000313" key="2">
    <source>
        <dbReference type="Proteomes" id="UP000266292"/>
    </source>
</evidence>
<organism evidence="1 2">
    <name type="scientific">Pontibacter actiniarum</name>
    <dbReference type="NCBI Taxonomy" id="323450"/>
    <lineage>
        <taxon>Bacteria</taxon>
        <taxon>Pseudomonadati</taxon>
        <taxon>Bacteroidota</taxon>
        <taxon>Cytophagia</taxon>
        <taxon>Cytophagales</taxon>
        <taxon>Hymenobacteraceae</taxon>
        <taxon>Pontibacter</taxon>
    </lineage>
</organism>
<keyword evidence="2" id="KW-1185">Reference proteome</keyword>
<dbReference type="RefSeq" id="WP_025603820.1">
    <property type="nucleotide sequence ID" value="NZ_CP021236.1"/>
</dbReference>
<accession>A0A1X9YYV2</accession>
<dbReference type="OrthoDB" id="6197429at2"/>
<dbReference type="AlphaFoldDB" id="A0A1X9YYV2"/>
<proteinExistence type="predicted"/>